<reference evidence="1" key="2">
    <citation type="submission" date="2020-09" db="EMBL/GenBank/DDBJ databases">
        <authorList>
            <person name="Sun Q."/>
            <person name="Kim S."/>
        </authorList>
    </citation>
    <scope>NUCLEOTIDE SEQUENCE</scope>
    <source>
        <strain evidence="1">KCTC 12870</strain>
    </source>
</reference>
<comment type="caution">
    <text evidence="1">The sequence shown here is derived from an EMBL/GenBank/DDBJ whole genome shotgun (WGS) entry which is preliminary data.</text>
</comment>
<dbReference type="PANTHER" id="PTHR30093">
    <property type="entry name" value="GENERAL SECRETION PATHWAY PROTEIN G"/>
    <property type="match status" value="1"/>
</dbReference>
<evidence type="ECO:0000313" key="2">
    <source>
        <dbReference type="Proteomes" id="UP000642829"/>
    </source>
</evidence>
<name>A0A8J3DC86_9BACT</name>
<gene>
    <name evidence="1" type="ORF">GCM10007047_21450</name>
</gene>
<reference evidence="1" key="1">
    <citation type="journal article" date="2014" name="Int. J. Syst. Evol. Microbiol.">
        <title>Complete genome sequence of Corynebacterium casei LMG S-19264T (=DSM 44701T), isolated from a smear-ripened cheese.</title>
        <authorList>
            <consortium name="US DOE Joint Genome Institute (JGI-PGF)"/>
            <person name="Walter F."/>
            <person name="Albersmeier A."/>
            <person name="Kalinowski J."/>
            <person name="Ruckert C."/>
        </authorList>
    </citation>
    <scope>NUCLEOTIDE SEQUENCE</scope>
    <source>
        <strain evidence="1">KCTC 12870</strain>
    </source>
</reference>
<proteinExistence type="predicted"/>
<keyword evidence="2" id="KW-1185">Reference proteome</keyword>
<sequence>MVVVVIIGLLAAIALPAFQRARQRSQNTRLANDLRQFSGAFETYSLENGVWPPDVNQGILPPEMVGYIVIDKFESGTIYGGNYDWEGPGAFSFIAGVSIRSSNLEDEQAIGIDEILDDGDLSTGKFRNISGAYVYILEE</sequence>
<evidence type="ECO:0008006" key="3">
    <source>
        <dbReference type="Google" id="ProtNLM"/>
    </source>
</evidence>
<evidence type="ECO:0000313" key="1">
    <source>
        <dbReference type="EMBL" id="GHC04423.1"/>
    </source>
</evidence>
<accession>A0A8J3DC86</accession>
<dbReference type="InterPro" id="IPR045584">
    <property type="entry name" value="Pilin-like"/>
</dbReference>
<dbReference type="Proteomes" id="UP000642829">
    <property type="component" value="Unassembled WGS sequence"/>
</dbReference>
<organism evidence="1 2">
    <name type="scientific">Cerasicoccus arenae</name>
    <dbReference type="NCBI Taxonomy" id="424488"/>
    <lineage>
        <taxon>Bacteria</taxon>
        <taxon>Pseudomonadati</taxon>
        <taxon>Verrucomicrobiota</taxon>
        <taxon>Opitutia</taxon>
        <taxon>Puniceicoccales</taxon>
        <taxon>Cerasicoccaceae</taxon>
        <taxon>Cerasicoccus</taxon>
    </lineage>
</organism>
<dbReference type="SUPFAM" id="SSF54523">
    <property type="entry name" value="Pili subunits"/>
    <property type="match status" value="1"/>
</dbReference>
<protein>
    <recommendedName>
        <fullName evidence="3">Type II secretion system protein</fullName>
    </recommendedName>
</protein>
<dbReference type="EMBL" id="BMXG01000012">
    <property type="protein sequence ID" value="GHC04423.1"/>
    <property type="molecule type" value="Genomic_DNA"/>
</dbReference>
<dbReference type="AlphaFoldDB" id="A0A8J3DC86"/>
<dbReference type="Gene3D" id="3.30.700.10">
    <property type="entry name" value="Glycoprotein, Type 4 Pilin"/>
    <property type="match status" value="1"/>
</dbReference>